<sequence length="373" mass="39653">MDDATPTILAPVSQENPPSDVSLSAGRLLTVATGSVSVSGTHVLRRSAADVYTVRHGPLPAIRLGGLPPGKHHIKQSGPYSLVGSAVFVAAPKNRARVVLDTGAADTDIFGPHVVWRTQAGEVRQRYLDPGDTGRQVLARQDAAGPVAVWGPWSAWLDTSGSIHVLGNLGYERRIVRAGRRATDLRLNNDTLSWSARDGYVHVIDLAEPESGQHRSTLRPPYAIDGRRIVGIDAHGRMRSRTLAFDAGARPPWVISQQTTEKLEVGQPWKPRFDVTKPVKAAKLVIYGSGSPVRTLTSPGRLGTLGGFRWDGTDDSGEPVTPSCYTWLLTATAVDGSGALTGELGPNIGGSLNIDPVGGRPDGTGFGCWSDFG</sequence>
<accession>A0ABS5TGE6</accession>
<dbReference type="Proteomes" id="UP001197247">
    <property type="component" value="Unassembled WGS sequence"/>
</dbReference>
<dbReference type="RefSeq" id="WP_214155756.1">
    <property type="nucleotide sequence ID" value="NZ_JAHBAY010000004.1"/>
</dbReference>
<comment type="caution">
    <text evidence="1">The sequence shown here is derived from an EMBL/GenBank/DDBJ whole genome shotgun (WGS) entry which is preliminary data.</text>
</comment>
<evidence type="ECO:0000313" key="1">
    <source>
        <dbReference type="EMBL" id="MBT0769454.1"/>
    </source>
</evidence>
<evidence type="ECO:0000313" key="2">
    <source>
        <dbReference type="Proteomes" id="UP001197247"/>
    </source>
</evidence>
<keyword evidence="2" id="KW-1185">Reference proteome</keyword>
<proteinExistence type="predicted"/>
<reference evidence="1 2" key="1">
    <citation type="submission" date="2021-05" db="EMBL/GenBank/DDBJ databases">
        <title>Kineosporia and Streptomyces sp. nov. two new marine actinobacteria isolated from Coral.</title>
        <authorList>
            <person name="Buangrab K."/>
            <person name="Sutthacheep M."/>
            <person name="Yeemin T."/>
            <person name="Harunari E."/>
            <person name="Igarashi Y."/>
            <person name="Kanchanasin P."/>
            <person name="Tanasupawat S."/>
            <person name="Phongsopitanun W."/>
        </authorList>
    </citation>
    <scope>NUCLEOTIDE SEQUENCE [LARGE SCALE GENOMIC DNA]</scope>
    <source>
        <strain evidence="1 2">J2-2</strain>
    </source>
</reference>
<protein>
    <submittedName>
        <fullName evidence="1">Uncharacterized protein</fullName>
    </submittedName>
</protein>
<dbReference type="Gene3D" id="2.60.40.4070">
    <property type="match status" value="1"/>
</dbReference>
<gene>
    <name evidence="1" type="ORF">KIH74_11020</name>
</gene>
<dbReference type="EMBL" id="JAHBAY010000004">
    <property type="protein sequence ID" value="MBT0769454.1"/>
    <property type="molecule type" value="Genomic_DNA"/>
</dbReference>
<name>A0ABS5TGE6_9ACTN</name>
<organism evidence="1 2">
    <name type="scientific">Kineosporia corallincola</name>
    <dbReference type="NCBI Taxonomy" id="2835133"/>
    <lineage>
        <taxon>Bacteria</taxon>
        <taxon>Bacillati</taxon>
        <taxon>Actinomycetota</taxon>
        <taxon>Actinomycetes</taxon>
        <taxon>Kineosporiales</taxon>
        <taxon>Kineosporiaceae</taxon>
        <taxon>Kineosporia</taxon>
    </lineage>
</organism>